<feature type="domain" description="Glutamine amidotransferase" evidence="1">
    <location>
        <begin position="88"/>
        <end position="256"/>
    </location>
</feature>
<keyword evidence="2" id="KW-0315">Glutamine amidotransferase</keyword>
<sequence length="297" mass="32550">MGADTRVLMIDLLVERAAFGHGGNQEVVRPFAVRGDVELLLVTPQMQSFEAGMKSDSGEVELIEEDVPHWDDEFPFWQSTNVELEGKDVSFRRIVMPMHEDDARMSAWLEEIDVDAVVCSGSRRNVSIWEDWMGPAASLMRASALAGRPTLGICFGHQLLCHALGATIERADSLSSGIWDLDLTEEGADDELLTSHVSDGSCVAGLFTHQDHVITVPDSCALLSKTTHNRVTAVRVHAEDGSALPAWGLQFHPEAARARIERAYEWGHITKEEFSSFKGEHDGAGILSSFASVTLGH</sequence>
<dbReference type="InterPro" id="IPR017926">
    <property type="entry name" value="GATASE"/>
</dbReference>
<dbReference type="GO" id="GO:0016740">
    <property type="term" value="F:transferase activity"/>
    <property type="evidence" value="ECO:0007669"/>
    <property type="project" value="UniProtKB-KW"/>
</dbReference>
<name>A0A075G6R6_9EURY</name>
<dbReference type="EMBL" id="KF900560">
    <property type="protein sequence ID" value="AIE99303.1"/>
    <property type="molecule type" value="Genomic_DNA"/>
</dbReference>
<dbReference type="InterPro" id="IPR029062">
    <property type="entry name" value="Class_I_gatase-like"/>
</dbReference>
<evidence type="ECO:0000259" key="1">
    <source>
        <dbReference type="Pfam" id="PF00117"/>
    </source>
</evidence>
<organism evidence="2">
    <name type="scientific">uncultured marine group II/III euryarchaeote KM3_109_A02</name>
    <dbReference type="NCBI Taxonomy" id="1457849"/>
    <lineage>
        <taxon>Archaea</taxon>
        <taxon>Methanobacteriati</taxon>
        <taxon>Methanobacteriota</taxon>
        <taxon>environmental samples</taxon>
    </lineage>
</organism>
<protein>
    <submittedName>
        <fullName evidence="2">Glutamine amidotransferase class I</fullName>
    </submittedName>
</protein>
<dbReference type="Gene3D" id="3.40.50.880">
    <property type="match status" value="1"/>
</dbReference>
<dbReference type="AlphaFoldDB" id="A0A075G6R6"/>
<dbReference type="Pfam" id="PF00117">
    <property type="entry name" value="GATase"/>
    <property type="match status" value="1"/>
</dbReference>
<dbReference type="SUPFAM" id="SSF52317">
    <property type="entry name" value="Class I glutamine amidotransferase-like"/>
    <property type="match status" value="1"/>
</dbReference>
<evidence type="ECO:0000313" key="2">
    <source>
        <dbReference type="EMBL" id="AIE99303.1"/>
    </source>
</evidence>
<dbReference type="GO" id="GO:0005829">
    <property type="term" value="C:cytosol"/>
    <property type="evidence" value="ECO:0007669"/>
    <property type="project" value="TreeGrafter"/>
</dbReference>
<proteinExistence type="predicted"/>
<dbReference type="InterPro" id="IPR044992">
    <property type="entry name" value="ChyE-like"/>
</dbReference>
<keyword evidence="2" id="KW-0808">Transferase</keyword>
<dbReference type="PANTHER" id="PTHR42695">
    <property type="entry name" value="GLUTAMINE AMIDOTRANSFERASE YLR126C-RELATED"/>
    <property type="match status" value="1"/>
</dbReference>
<reference evidence="2" key="1">
    <citation type="journal article" date="2014" name="Genome Biol. Evol.">
        <title>Pangenome evidence for extensive interdomain horizontal transfer affecting lineage core and shell genes in uncultured planktonic thaumarchaeota and euryarchaeota.</title>
        <authorList>
            <person name="Deschamps P."/>
            <person name="Zivanovic Y."/>
            <person name="Moreira D."/>
            <person name="Rodriguez-Valera F."/>
            <person name="Lopez-Garcia P."/>
        </authorList>
    </citation>
    <scope>NUCLEOTIDE SEQUENCE</scope>
</reference>
<dbReference type="PROSITE" id="PS51273">
    <property type="entry name" value="GATASE_TYPE_1"/>
    <property type="match status" value="1"/>
</dbReference>
<accession>A0A075G6R6</accession>
<dbReference type="PANTHER" id="PTHR42695:SF5">
    <property type="entry name" value="GLUTAMINE AMIDOTRANSFERASE YLR126C-RELATED"/>
    <property type="match status" value="1"/>
</dbReference>